<evidence type="ECO:0000259" key="6">
    <source>
        <dbReference type="PROSITE" id="PS50106"/>
    </source>
</evidence>
<feature type="domain" description="SH3" evidence="4">
    <location>
        <begin position="190"/>
        <end position="268"/>
    </location>
</feature>
<sequence length="548" mass="64250">MTPCNGSLLKSLPINQLLDEIIDSLNNEWISECQSLSQLLCSSHLKSLLNVTDCVARRAYDFDNLEHVLRVLTTENCAKSKPTRTALCAKKRKFPKQKVINVIKSDEPLGVTVRFDEKTGDIVMARVLVGGAAHRSGLVNVGDRILEVNGIALRGRSHLDVLNILQRECRKTVISFRIVVLRQINDVDMFKSIIVRAHFDYDSQNDTQIPCNKIGLSFKCGSILNILNKDDPNWWQACKEVDMGNKTRMEVFQIAGLIPSKFLQERRTVAIRDMKNQLDRYRYIHILGGLLPTPFRKTKWIAQKVKKVMYDLNDCTSFDREEIVTYEPVAKYFPEAHYFRPVILLGPNGVGCSTIIRLFALFKPNRYREPLLHTTRYRRFAENDGIDYYFVREEWMEREIQRGHFICYNKMKGNYYGLHKQTIRQIIDSGYVCMFKMDPQFLRLVHTSEFKPYIVFIRPPYDVERLVQSRLQYAPYGNRWKSRSRLEYEMHLMIYESHKIEYQYGHKFDVIVVNEDLNQTFRQLSDILVSVENEPKWVPKTWVNKPHR</sequence>
<dbReference type="InterPro" id="IPR001452">
    <property type="entry name" value="SH3_domain"/>
</dbReference>
<proteinExistence type="inferred from homology"/>
<dbReference type="InterPro" id="IPR020590">
    <property type="entry name" value="Guanylate_kinase_CS"/>
</dbReference>
<dbReference type="OMA" id="INIEDQW"/>
<dbReference type="PROSITE" id="PS50052">
    <property type="entry name" value="GUANYLATE_KINASE_2"/>
    <property type="match status" value="1"/>
</dbReference>
<evidence type="ECO:0000256" key="3">
    <source>
        <dbReference type="PROSITE-ProRule" id="PRU00192"/>
    </source>
</evidence>
<evidence type="ECO:0000256" key="2">
    <source>
        <dbReference type="ARBA" id="ARBA00022443"/>
    </source>
</evidence>
<evidence type="ECO:0000313" key="8">
    <source>
        <dbReference type="Proteomes" id="UP001142055"/>
    </source>
</evidence>
<keyword evidence="2 3" id="KW-0728">SH3 domain</keyword>
<dbReference type="PROSITE" id="PS50106">
    <property type="entry name" value="PDZ"/>
    <property type="match status" value="1"/>
</dbReference>
<reference evidence="7" key="1">
    <citation type="submission" date="2022-12" db="EMBL/GenBank/DDBJ databases">
        <title>Genome assemblies of Blomia tropicalis.</title>
        <authorList>
            <person name="Cui Y."/>
        </authorList>
    </citation>
    <scope>NUCLEOTIDE SEQUENCE</scope>
    <source>
        <tissue evidence="7">Adult mites</tissue>
    </source>
</reference>
<protein>
    <submittedName>
        <fullName evidence="7">Uncharacterized protein</fullName>
    </submittedName>
</protein>
<keyword evidence="8" id="KW-1185">Reference proteome</keyword>
<dbReference type="PANTHER" id="PTHR23122">
    <property type="entry name" value="MEMBRANE-ASSOCIATED GUANYLATE KINASE MAGUK"/>
    <property type="match status" value="1"/>
</dbReference>
<dbReference type="Pfam" id="PF00595">
    <property type="entry name" value="PDZ"/>
    <property type="match status" value="1"/>
</dbReference>
<dbReference type="SUPFAM" id="SSF52540">
    <property type="entry name" value="P-loop containing nucleoside triphosphate hydrolases"/>
    <property type="match status" value="1"/>
</dbReference>
<comment type="caution">
    <text evidence="7">The sequence shown here is derived from an EMBL/GenBank/DDBJ whole genome shotgun (WGS) entry which is preliminary data.</text>
</comment>
<evidence type="ECO:0000313" key="7">
    <source>
        <dbReference type="EMBL" id="KAJ6216877.1"/>
    </source>
</evidence>
<organism evidence="7 8">
    <name type="scientific">Blomia tropicalis</name>
    <name type="common">Mite</name>
    <dbReference type="NCBI Taxonomy" id="40697"/>
    <lineage>
        <taxon>Eukaryota</taxon>
        <taxon>Metazoa</taxon>
        <taxon>Ecdysozoa</taxon>
        <taxon>Arthropoda</taxon>
        <taxon>Chelicerata</taxon>
        <taxon>Arachnida</taxon>
        <taxon>Acari</taxon>
        <taxon>Acariformes</taxon>
        <taxon>Sarcoptiformes</taxon>
        <taxon>Astigmata</taxon>
        <taxon>Glycyphagoidea</taxon>
        <taxon>Echimyopodidae</taxon>
        <taxon>Blomia</taxon>
    </lineage>
</organism>
<dbReference type="CDD" id="cd11862">
    <property type="entry name" value="SH3_MPP"/>
    <property type="match status" value="1"/>
</dbReference>
<dbReference type="SUPFAM" id="SSF50044">
    <property type="entry name" value="SH3-domain"/>
    <property type="match status" value="1"/>
</dbReference>
<gene>
    <name evidence="7" type="ORF">RDWZM_008034</name>
</gene>
<dbReference type="AlphaFoldDB" id="A0A9Q0M102"/>
<evidence type="ECO:0000259" key="5">
    <source>
        <dbReference type="PROSITE" id="PS50052"/>
    </source>
</evidence>
<dbReference type="InterPro" id="IPR036028">
    <property type="entry name" value="SH3-like_dom_sf"/>
</dbReference>
<feature type="domain" description="PDZ" evidence="6">
    <location>
        <begin position="99"/>
        <end position="167"/>
    </location>
</feature>
<dbReference type="PROSITE" id="PS00856">
    <property type="entry name" value="GUANYLATE_KINASE_1"/>
    <property type="match status" value="1"/>
</dbReference>
<dbReference type="SUPFAM" id="SSF101288">
    <property type="entry name" value="L27 domain"/>
    <property type="match status" value="1"/>
</dbReference>
<evidence type="ECO:0000256" key="1">
    <source>
        <dbReference type="ARBA" id="ARBA00007014"/>
    </source>
</evidence>
<dbReference type="Gene3D" id="2.30.30.40">
    <property type="entry name" value="SH3 Domains"/>
    <property type="match status" value="1"/>
</dbReference>
<feature type="domain" description="Guanylate kinase-like" evidence="5">
    <location>
        <begin position="339"/>
        <end position="529"/>
    </location>
</feature>
<dbReference type="InterPro" id="IPR008144">
    <property type="entry name" value="Guanylate_kin-like_dom"/>
</dbReference>
<dbReference type="Pfam" id="PF07653">
    <property type="entry name" value="SH3_2"/>
    <property type="match status" value="1"/>
</dbReference>
<comment type="similarity">
    <text evidence="1">Belongs to the MAGUK family.</text>
</comment>
<name>A0A9Q0M102_BLOTA</name>
<dbReference type="Gene3D" id="3.40.50.300">
    <property type="entry name" value="P-loop containing nucleotide triphosphate hydrolases"/>
    <property type="match status" value="1"/>
</dbReference>
<dbReference type="CDD" id="cd00071">
    <property type="entry name" value="GMPK"/>
    <property type="match status" value="1"/>
</dbReference>
<dbReference type="Proteomes" id="UP001142055">
    <property type="component" value="Chromosome 3"/>
</dbReference>
<dbReference type="InterPro" id="IPR008145">
    <property type="entry name" value="GK/Ca_channel_bsu"/>
</dbReference>
<dbReference type="InterPro" id="IPR050716">
    <property type="entry name" value="MAGUK"/>
</dbReference>
<dbReference type="PROSITE" id="PS50002">
    <property type="entry name" value="SH3"/>
    <property type="match status" value="1"/>
</dbReference>
<dbReference type="InterPro" id="IPR001478">
    <property type="entry name" value="PDZ"/>
</dbReference>
<dbReference type="Pfam" id="PF00625">
    <property type="entry name" value="Guanylate_kin"/>
    <property type="match status" value="1"/>
</dbReference>
<accession>A0A9Q0M102</accession>
<dbReference type="InterPro" id="IPR036034">
    <property type="entry name" value="PDZ_sf"/>
</dbReference>
<evidence type="ECO:0000259" key="4">
    <source>
        <dbReference type="PROSITE" id="PS50002"/>
    </source>
</evidence>
<dbReference type="InterPro" id="IPR036892">
    <property type="entry name" value="L27_dom_sf"/>
</dbReference>
<dbReference type="Gene3D" id="2.30.42.10">
    <property type="match status" value="1"/>
</dbReference>
<dbReference type="SUPFAM" id="SSF50156">
    <property type="entry name" value="PDZ domain-like"/>
    <property type="match status" value="1"/>
</dbReference>
<dbReference type="SMART" id="SM00072">
    <property type="entry name" value="GuKc"/>
    <property type="match status" value="1"/>
</dbReference>
<dbReference type="SMART" id="SM00228">
    <property type="entry name" value="PDZ"/>
    <property type="match status" value="1"/>
</dbReference>
<dbReference type="SMART" id="SM00326">
    <property type="entry name" value="SH3"/>
    <property type="match status" value="1"/>
</dbReference>
<dbReference type="InterPro" id="IPR027417">
    <property type="entry name" value="P-loop_NTPase"/>
</dbReference>
<dbReference type="Gene3D" id="1.10.287.650">
    <property type="entry name" value="L27 domain"/>
    <property type="match status" value="1"/>
</dbReference>
<dbReference type="EMBL" id="JAPWDV010000003">
    <property type="protein sequence ID" value="KAJ6216877.1"/>
    <property type="molecule type" value="Genomic_DNA"/>
</dbReference>